<evidence type="ECO:0000256" key="1">
    <source>
        <dbReference type="SAM" id="MobiDB-lite"/>
    </source>
</evidence>
<evidence type="ECO:0000313" key="2">
    <source>
        <dbReference type="EMBL" id="CAF4726860.1"/>
    </source>
</evidence>
<name>A0A821JYN1_9BILA</name>
<evidence type="ECO:0000313" key="3">
    <source>
        <dbReference type="Proteomes" id="UP000663873"/>
    </source>
</evidence>
<comment type="caution">
    <text evidence="2">The sequence shown here is derived from an EMBL/GenBank/DDBJ whole genome shotgun (WGS) entry which is preliminary data.</text>
</comment>
<accession>A0A821JYN1</accession>
<reference evidence="2" key="1">
    <citation type="submission" date="2021-02" db="EMBL/GenBank/DDBJ databases">
        <authorList>
            <person name="Nowell W R."/>
        </authorList>
    </citation>
    <scope>NUCLEOTIDE SEQUENCE</scope>
</reference>
<gene>
    <name evidence="2" type="ORF">UJA718_LOCUS37556</name>
</gene>
<organism evidence="2 3">
    <name type="scientific">Rotaria socialis</name>
    <dbReference type="NCBI Taxonomy" id="392032"/>
    <lineage>
        <taxon>Eukaryota</taxon>
        <taxon>Metazoa</taxon>
        <taxon>Spiralia</taxon>
        <taxon>Gnathifera</taxon>
        <taxon>Rotifera</taxon>
        <taxon>Eurotatoria</taxon>
        <taxon>Bdelloidea</taxon>
        <taxon>Philodinida</taxon>
        <taxon>Philodinidae</taxon>
        <taxon>Rotaria</taxon>
    </lineage>
</organism>
<proteinExistence type="predicted"/>
<dbReference type="Proteomes" id="UP000663873">
    <property type="component" value="Unassembled WGS sequence"/>
</dbReference>
<dbReference type="AlphaFoldDB" id="A0A821JYN1"/>
<feature type="region of interest" description="Disordered" evidence="1">
    <location>
        <begin position="37"/>
        <end position="85"/>
    </location>
</feature>
<protein>
    <submittedName>
        <fullName evidence="2">Uncharacterized protein</fullName>
    </submittedName>
</protein>
<feature type="non-terminal residue" evidence="2">
    <location>
        <position position="1"/>
    </location>
</feature>
<dbReference type="EMBL" id="CAJOBP010037457">
    <property type="protein sequence ID" value="CAF4726860.1"/>
    <property type="molecule type" value="Genomic_DNA"/>
</dbReference>
<sequence length="105" mass="11938">MANYERVFLNAIKKQKPKFEGQNPPESTTKLINLKRTHAEGGSWTNVGGGRYLNDPKQYHALDSSDEDEENDTPNISKQRVGPNMVNFEKEIRDAAFDMDVPPMK</sequence>
<keyword evidence="3" id="KW-1185">Reference proteome</keyword>